<evidence type="ECO:0000313" key="8">
    <source>
        <dbReference type="EMBL" id="KAH7347908.1"/>
    </source>
</evidence>
<comment type="caution">
    <text evidence="8">The sequence shown here is derived from an EMBL/GenBank/DDBJ whole genome shotgun (WGS) entry which is preliminary data.</text>
</comment>
<reference evidence="8" key="1">
    <citation type="journal article" date="2021" name="Nat. Commun.">
        <title>Genetic determinants of endophytism in the Arabidopsis root mycobiome.</title>
        <authorList>
            <person name="Mesny F."/>
            <person name="Miyauchi S."/>
            <person name="Thiergart T."/>
            <person name="Pickel B."/>
            <person name="Atanasova L."/>
            <person name="Karlsson M."/>
            <person name="Huettel B."/>
            <person name="Barry K.W."/>
            <person name="Haridas S."/>
            <person name="Chen C."/>
            <person name="Bauer D."/>
            <person name="Andreopoulos W."/>
            <person name="Pangilinan J."/>
            <person name="LaButti K."/>
            <person name="Riley R."/>
            <person name="Lipzen A."/>
            <person name="Clum A."/>
            <person name="Drula E."/>
            <person name="Henrissat B."/>
            <person name="Kohler A."/>
            <person name="Grigoriev I.V."/>
            <person name="Martin F.M."/>
            <person name="Hacquard S."/>
        </authorList>
    </citation>
    <scope>NUCLEOTIDE SEQUENCE</scope>
    <source>
        <strain evidence="8">MPI-CAGE-AT-0016</strain>
    </source>
</reference>
<accession>A0A8K0T843</accession>
<comment type="subcellular location">
    <subcellularLocation>
        <location evidence="1">Nucleus</location>
    </subcellularLocation>
</comment>
<dbReference type="GO" id="GO:0006260">
    <property type="term" value="P:DNA replication"/>
    <property type="evidence" value="ECO:0007669"/>
    <property type="project" value="UniProtKB-KW"/>
</dbReference>
<dbReference type="Proteomes" id="UP000813385">
    <property type="component" value="Unassembled WGS sequence"/>
</dbReference>
<dbReference type="EMBL" id="JAGPXD010000007">
    <property type="protein sequence ID" value="KAH7347908.1"/>
    <property type="molecule type" value="Genomic_DNA"/>
</dbReference>
<feature type="compositionally biased region" description="Polar residues" evidence="6">
    <location>
        <begin position="94"/>
        <end position="129"/>
    </location>
</feature>
<keyword evidence="3" id="KW-0235">DNA replication</keyword>
<dbReference type="OrthoDB" id="5367324at2759"/>
<evidence type="ECO:0000313" key="9">
    <source>
        <dbReference type="Proteomes" id="UP000813385"/>
    </source>
</evidence>
<keyword evidence="5" id="KW-0539">Nucleus</keyword>
<evidence type="ECO:0000259" key="7">
    <source>
        <dbReference type="Pfam" id="PF05460"/>
    </source>
</evidence>
<evidence type="ECO:0000256" key="4">
    <source>
        <dbReference type="ARBA" id="ARBA00023125"/>
    </source>
</evidence>
<dbReference type="InterPro" id="IPR008721">
    <property type="entry name" value="ORC6_cyclin_first"/>
</dbReference>
<keyword evidence="9" id="KW-1185">Reference proteome</keyword>
<dbReference type="GO" id="GO:0003677">
    <property type="term" value="F:DNA binding"/>
    <property type="evidence" value="ECO:0007669"/>
    <property type="project" value="UniProtKB-KW"/>
</dbReference>
<dbReference type="Pfam" id="PF05460">
    <property type="entry name" value="ORC6"/>
    <property type="match status" value="1"/>
</dbReference>
<feature type="region of interest" description="Disordered" evidence="6">
    <location>
        <begin position="93"/>
        <end position="129"/>
    </location>
</feature>
<comment type="similarity">
    <text evidence="2">Belongs to the ORC6 family.</text>
</comment>
<organism evidence="8 9">
    <name type="scientific">Plectosphaerella cucumerina</name>
    <dbReference type="NCBI Taxonomy" id="40658"/>
    <lineage>
        <taxon>Eukaryota</taxon>
        <taxon>Fungi</taxon>
        <taxon>Dikarya</taxon>
        <taxon>Ascomycota</taxon>
        <taxon>Pezizomycotina</taxon>
        <taxon>Sordariomycetes</taxon>
        <taxon>Hypocreomycetidae</taxon>
        <taxon>Glomerellales</taxon>
        <taxon>Plectosphaerellaceae</taxon>
        <taxon>Plectosphaerella</taxon>
    </lineage>
</organism>
<dbReference type="GO" id="GO:0005664">
    <property type="term" value="C:nuclear origin of replication recognition complex"/>
    <property type="evidence" value="ECO:0007669"/>
    <property type="project" value="InterPro"/>
</dbReference>
<feature type="domain" description="ORC6 first cyclin-like" evidence="7">
    <location>
        <begin position="10"/>
        <end position="94"/>
    </location>
</feature>
<sequence length="381" mass="42349">MSRNLDQTLLSLMPSHGEALPPQLIELAGALLAQSRQRASALKADEEVARVHACCHLACERLKITLNLPPIVSRPPVPPRIYKRLLDHLDNTLPKASSASSTRTPSKNTSVRQTPNSHRTLPSRVTPTQQKSLAQFRAEANQTPSKSTGKPTPVVAAAALPPWIPPTIRFMCRETGQSRLAPSMLAGAEYIVAPGGRRTKDEWVVGNLSALCGALYYFVVQQVRKLQTGEEINRENYVPARREIRRLLARVKEEVPPAKGLAPADFWAGHEAVKAKDIDAAVEQMTDRGWLEQDWFRGLIDLVAQGGYQAEDDGLEEDGDDDAAPQAKSTIRGADSMLQDRYDYTSEEKRRDYRIWKEGILGRIDQLEKAMSGDRMEVDTR</sequence>
<proteinExistence type="inferred from homology"/>
<dbReference type="AlphaFoldDB" id="A0A8K0T843"/>
<name>A0A8K0T843_9PEZI</name>
<keyword evidence="4" id="KW-0238">DNA-binding</keyword>
<protein>
    <submittedName>
        <fullName evidence="8">Origin recognition complex, subunit 6</fullName>
    </submittedName>
</protein>
<evidence type="ECO:0000256" key="3">
    <source>
        <dbReference type="ARBA" id="ARBA00022705"/>
    </source>
</evidence>
<evidence type="ECO:0000256" key="1">
    <source>
        <dbReference type="ARBA" id="ARBA00004123"/>
    </source>
</evidence>
<evidence type="ECO:0000256" key="2">
    <source>
        <dbReference type="ARBA" id="ARBA00010840"/>
    </source>
</evidence>
<evidence type="ECO:0000256" key="6">
    <source>
        <dbReference type="SAM" id="MobiDB-lite"/>
    </source>
</evidence>
<gene>
    <name evidence="8" type="ORF">B0T11DRAFT_146077</name>
</gene>
<evidence type="ECO:0000256" key="5">
    <source>
        <dbReference type="ARBA" id="ARBA00023242"/>
    </source>
</evidence>